<reference evidence="8 9" key="1">
    <citation type="submission" date="2019-03" db="EMBL/GenBank/DDBJ databases">
        <title>Genomic Encyclopedia of Type Strains, Phase IV (KMG-IV): sequencing the most valuable type-strain genomes for metagenomic binning, comparative biology and taxonomic classification.</title>
        <authorList>
            <person name="Goeker M."/>
        </authorList>
    </citation>
    <scope>NUCLEOTIDE SEQUENCE [LARGE SCALE GENOMIC DNA]</scope>
    <source>
        <strain evidence="8 9">DSM 25903</strain>
    </source>
</reference>
<feature type="transmembrane region" description="Helical" evidence="7">
    <location>
        <begin position="115"/>
        <end position="138"/>
    </location>
</feature>
<keyword evidence="3" id="KW-0813">Transport</keyword>
<dbReference type="EMBL" id="SNZR01000011">
    <property type="protein sequence ID" value="TDR95026.1"/>
    <property type="molecule type" value="Genomic_DNA"/>
</dbReference>
<evidence type="ECO:0000256" key="7">
    <source>
        <dbReference type="SAM" id="Phobius"/>
    </source>
</evidence>
<dbReference type="PANTHER" id="PTHR12778">
    <property type="entry name" value="SOLUTE CARRIER FAMILY 33 ACETYL-COA TRANSPORTER -RELATED"/>
    <property type="match status" value="1"/>
</dbReference>
<dbReference type="PANTHER" id="PTHR12778:SF10">
    <property type="entry name" value="MAJOR FACILITATOR SUPERFAMILY DOMAIN-CONTAINING PROTEIN 3"/>
    <property type="match status" value="1"/>
</dbReference>
<keyword evidence="5 7" id="KW-1133">Transmembrane helix</keyword>
<feature type="transmembrane region" description="Helical" evidence="7">
    <location>
        <begin position="318"/>
        <end position="342"/>
    </location>
</feature>
<sequence length="415" mass="42702">MTQRPSPAGRLPFGQVLVALTGIYVSQTLVSGLTFQGIPTWLRAQEMPLDAIGLVMLAMLPWALKFLWAPAVERYRLPAGATRRRSRRIVVLGQAIVIAALVGVAAIGAGAPTPLLAVLIVAALAASTVDIACDAFAVEQLPPDRRGWGNTAQVGGSYLGAIFGSGLFLIVAAKFGWTVAATAMAGLVLVFSVPFWRAREPDRLAETDLSHRPSLLFALRCREVRSGLLVVVLFAFGGRIGMALAGPMLIDVGYDVAKVGLVLGMAGAVVGIVGTFIGGALLRYAGAGRAVAIALVVKAAALALLASAIASGLRDGSILAVLILFMTLAIAMGYVAVYSLLMSLSSPLQAGVDFTIFQSADALLAAVAGYGGSVLAQHHGYGASFGLAGAVAVAAACLVPPLLLRPLARQPEAVL</sequence>
<keyword evidence="6 7" id="KW-0472">Membrane</keyword>
<keyword evidence="9" id="KW-1185">Reference proteome</keyword>
<evidence type="ECO:0000256" key="3">
    <source>
        <dbReference type="ARBA" id="ARBA00022448"/>
    </source>
</evidence>
<keyword evidence="4 7" id="KW-0812">Transmembrane</keyword>
<dbReference type="Pfam" id="PF07690">
    <property type="entry name" value="MFS_1"/>
    <property type="match status" value="1"/>
</dbReference>
<protein>
    <submittedName>
        <fullName evidence="8">MFS transporter (Putative signal transducer)</fullName>
    </submittedName>
</protein>
<feature type="transmembrane region" description="Helical" evidence="7">
    <location>
        <begin position="177"/>
        <end position="196"/>
    </location>
</feature>
<evidence type="ECO:0000256" key="6">
    <source>
        <dbReference type="ARBA" id="ARBA00023136"/>
    </source>
</evidence>
<dbReference type="GO" id="GO:0016020">
    <property type="term" value="C:membrane"/>
    <property type="evidence" value="ECO:0007669"/>
    <property type="project" value="UniProtKB-SubCell"/>
</dbReference>
<feature type="transmembrane region" description="Helical" evidence="7">
    <location>
        <begin position="381"/>
        <end position="404"/>
    </location>
</feature>
<dbReference type="InterPro" id="IPR004752">
    <property type="entry name" value="AmpG_permease/AT-1"/>
</dbReference>
<feature type="transmembrane region" description="Helical" evidence="7">
    <location>
        <begin position="47"/>
        <end position="68"/>
    </location>
</feature>
<name>A0A4R7CCW1_9HYPH</name>
<feature type="transmembrane region" description="Helical" evidence="7">
    <location>
        <begin position="354"/>
        <end position="375"/>
    </location>
</feature>
<proteinExistence type="inferred from homology"/>
<feature type="transmembrane region" description="Helical" evidence="7">
    <location>
        <begin position="12"/>
        <end position="35"/>
    </location>
</feature>
<dbReference type="Proteomes" id="UP000295122">
    <property type="component" value="Unassembled WGS sequence"/>
</dbReference>
<dbReference type="AlphaFoldDB" id="A0A4R7CCW1"/>
<organism evidence="8 9">
    <name type="scientific">Enterovirga rhinocerotis</name>
    <dbReference type="NCBI Taxonomy" id="1339210"/>
    <lineage>
        <taxon>Bacteria</taxon>
        <taxon>Pseudomonadati</taxon>
        <taxon>Pseudomonadota</taxon>
        <taxon>Alphaproteobacteria</taxon>
        <taxon>Hyphomicrobiales</taxon>
        <taxon>Methylobacteriaceae</taxon>
        <taxon>Enterovirga</taxon>
    </lineage>
</organism>
<dbReference type="InterPro" id="IPR036259">
    <property type="entry name" value="MFS_trans_sf"/>
</dbReference>
<comment type="caution">
    <text evidence="8">The sequence shown here is derived from an EMBL/GenBank/DDBJ whole genome shotgun (WGS) entry which is preliminary data.</text>
</comment>
<dbReference type="OrthoDB" id="9787815at2"/>
<feature type="transmembrane region" description="Helical" evidence="7">
    <location>
        <begin position="291"/>
        <end position="312"/>
    </location>
</feature>
<evidence type="ECO:0000313" key="8">
    <source>
        <dbReference type="EMBL" id="TDR95026.1"/>
    </source>
</evidence>
<evidence type="ECO:0000256" key="2">
    <source>
        <dbReference type="ARBA" id="ARBA00008335"/>
    </source>
</evidence>
<dbReference type="InterPro" id="IPR011701">
    <property type="entry name" value="MFS"/>
</dbReference>
<feature type="transmembrane region" description="Helical" evidence="7">
    <location>
        <begin position="228"/>
        <end position="250"/>
    </location>
</feature>
<feature type="transmembrane region" description="Helical" evidence="7">
    <location>
        <begin position="89"/>
        <end position="109"/>
    </location>
</feature>
<evidence type="ECO:0000256" key="5">
    <source>
        <dbReference type="ARBA" id="ARBA00022989"/>
    </source>
</evidence>
<dbReference type="RefSeq" id="WP_133769870.1">
    <property type="nucleotide sequence ID" value="NZ_SNZR01000011.1"/>
</dbReference>
<evidence type="ECO:0000256" key="4">
    <source>
        <dbReference type="ARBA" id="ARBA00022692"/>
    </source>
</evidence>
<feature type="transmembrane region" description="Helical" evidence="7">
    <location>
        <begin position="150"/>
        <end position="171"/>
    </location>
</feature>
<gene>
    <name evidence="8" type="ORF">EV668_2318</name>
</gene>
<evidence type="ECO:0000256" key="1">
    <source>
        <dbReference type="ARBA" id="ARBA00004141"/>
    </source>
</evidence>
<feature type="transmembrane region" description="Helical" evidence="7">
    <location>
        <begin position="262"/>
        <end position="284"/>
    </location>
</feature>
<dbReference type="SUPFAM" id="SSF103473">
    <property type="entry name" value="MFS general substrate transporter"/>
    <property type="match status" value="1"/>
</dbReference>
<comment type="similarity">
    <text evidence="2">Belongs to the major facilitator superfamily.</text>
</comment>
<accession>A0A4R7CCW1</accession>
<dbReference type="Gene3D" id="1.20.1250.20">
    <property type="entry name" value="MFS general substrate transporter like domains"/>
    <property type="match status" value="1"/>
</dbReference>
<comment type="subcellular location">
    <subcellularLocation>
        <location evidence="1">Membrane</location>
        <topology evidence="1">Multi-pass membrane protein</topology>
    </subcellularLocation>
</comment>
<dbReference type="GO" id="GO:0022857">
    <property type="term" value="F:transmembrane transporter activity"/>
    <property type="evidence" value="ECO:0007669"/>
    <property type="project" value="InterPro"/>
</dbReference>
<evidence type="ECO:0000313" key="9">
    <source>
        <dbReference type="Proteomes" id="UP000295122"/>
    </source>
</evidence>